<proteinExistence type="predicted"/>
<accession>A0ABS5Q8B0</accession>
<dbReference type="RefSeq" id="WP_213668538.1">
    <property type="nucleotide sequence ID" value="NZ_JAHCDA010000001.1"/>
</dbReference>
<name>A0ABS5Q8B0_9PROT</name>
<keyword evidence="3" id="KW-1185">Reference proteome</keyword>
<evidence type="ECO:0000313" key="2">
    <source>
        <dbReference type="EMBL" id="MBS7809881.1"/>
    </source>
</evidence>
<evidence type="ECO:0000259" key="1">
    <source>
        <dbReference type="Pfam" id="PF09361"/>
    </source>
</evidence>
<organism evidence="2 3">
    <name type="scientific">Roseococcus pinisoli</name>
    <dbReference type="NCBI Taxonomy" id="2835040"/>
    <lineage>
        <taxon>Bacteria</taxon>
        <taxon>Pseudomonadati</taxon>
        <taxon>Pseudomonadota</taxon>
        <taxon>Alphaproteobacteria</taxon>
        <taxon>Acetobacterales</taxon>
        <taxon>Roseomonadaceae</taxon>
        <taxon>Roseococcus</taxon>
    </lineage>
</organism>
<dbReference type="Pfam" id="PF09361">
    <property type="entry name" value="Phasin_2"/>
    <property type="match status" value="1"/>
</dbReference>
<dbReference type="InterPro" id="IPR018968">
    <property type="entry name" value="Phasin"/>
</dbReference>
<dbReference type="Proteomes" id="UP000766336">
    <property type="component" value="Unassembled WGS sequence"/>
</dbReference>
<evidence type="ECO:0000313" key="3">
    <source>
        <dbReference type="Proteomes" id="UP000766336"/>
    </source>
</evidence>
<protein>
    <submittedName>
        <fullName evidence="2">Phasin family protein</fullName>
    </submittedName>
</protein>
<sequence>MSSNFNPDELMKIFGSLKMPNMPDFQALAESQKRNLEALTSANRLAMEGAQAVARRNMEIMQQVMGEMSQAVQSLSATDDSPQHKASLQAEMMKKAYERAVANMQEVAELIQKSNGEAVGVLNRRFSEALEEVKSLVHKG</sequence>
<dbReference type="NCBIfam" id="TIGR01841">
    <property type="entry name" value="phasin"/>
    <property type="match status" value="1"/>
</dbReference>
<feature type="domain" description="Phasin" evidence="1">
    <location>
        <begin position="27"/>
        <end position="125"/>
    </location>
</feature>
<dbReference type="InterPro" id="IPR010127">
    <property type="entry name" value="Phasin_subfam-1"/>
</dbReference>
<dbReference type="EMBL" id="JAHCDA010000001">
    <property type="protein sequence ID" value="MBS7809881.1"/>
    <property type="molecule type" value="Genomic_DNA"/>
</dbReference>
<reference evidence="2 3" key="1">
    <citation type="submission" date="2021-05" db="EMBL/GenBank/DDBJ databases">
        <title>Roseococcus sp. XZZS9, whole genome shotgun sequencing project.</title>
        <authorList>
            <person name="Zhao G."/>
            <person name="Shen L."/>
        </authorList>
    </citation>
    <scope>NUCLEOTIDE SEQUENCE [LARGE SCALE GENOMIC DNA]</scope>
    <source>
        <strain evidence="2 3">XZZS9</strain>
    </source>
</reference>
<gene>
    <name evidence="2" type="ORF">KHU32_02960</name>
</gene>
<comment type="caution">
    <text evidence="2">The sequence shown here is derived from an EMBL/GenBank/DDBJ whole genome shotgun (WGS) entry which is preliminary data.</text>
</comment>